<dbReference type="FunFam" id="3.20.19.10:FF:000003">
    <property type="entry name" value="3-isopropylmalate dehydratase small subunit"/>
    <property type="match status" value="1"/>
</dbReference>
<gene>
    <name evidence="17" type="ORF">B0A55_07007</name>
</gene>
<accession>A0A4U0X1R3</accession>
<dbReference type="STRING" id="329884.A0A4U0X1R3"/>
<evidence type="ECO:0000256" key="8">
    <source>
        <dbReference type="ARBA" id="ARBA00014371"/>
    </source>
</evidence>
<reference evidence="17 18" key="1">
    <citation type="submission" date="2017-03" db="EMBL/GenBank/DDBJ databases">
        <title>Genomes of endolithic fungi from Antarctica.</title>
        <authorList>
            <person name="Coleine C."/>
            <person name="Masonjones S."/>
            <person name="Stajich J.E."/>
        </authorList>
    </citation>
    <scope>NUCLEOTIDE SEQUENCE [LARGE SCALE GENOMIC DNA]</scope>
    <source>
        <strain evidence="17 18">CCFEE 5184</strain>
    </source>
</reference>
<evidence type="ECO:0000256" key="13">
    <source>
        <dbReference type="ARBA" id="ARBA00031631"/>
    </source>
</evidence>
<keyword evidence="11" id="KW-0456">Lyase</keyword>
<dbReference type="EC" id="4.2.1.33" evidence="7"/>
<dbReference type="PANTHER" id="PTHR43345">
    <property type="entry name" value="3-ISOPROPYLMALATE DEHYDRATASE SMALL SUBUNIT 2-RELATED-RELATED"/>
    <property type="match status" value="1"/>
</dbReference>
<evidence type="ECO:0000256" key="7">
    <source>
        <dbReference type="ARBA" id="ARBA00011998"/>
    </source>
</evidence>
<feature type="domain" description="Aconitase A/isopropylmalate dehydratase small subunit swivel" evidence="16">
    <location>
        <begin position="74"/>
        <end position="194"/>
    </location>
</feature>
<dbReference type="AlphaFoldDB" id="A0A4U0X1R3"/>
<dbReference type="OrthoDB" id="2279155at2759"/>
<evidence type="ECO:0000256" key="4">
    <source>
        <dbReference type="ARBA" id="ARBA00007185"/>
    </source>
</evidence>
<comment type="caution">
    <text evidence="17">The sequence shown here is derived from an EMBL/GenBank/DDBJ whole genome shotgun (WGS) entry which is preliminary data.</text>
</comment>
<dbReference type="EMBL" id="NAJQ01000407">
    <property type="protein sequence ID" value="TKA70194.1"/>
    <property type="molecule type" value="Genomic_DNA"/>
</dbReference>
<evidence type="ECO:0000256" key="1">
    <source>
        <dbReference type="ARBA" id="ARBA00000491"/>
    </source>
</evidence>
<comment type="function">
    <text evidence="2">Catalyzes the isomerization between 2-isopropylmalate and 3-isopropylmalate, via the formation of 2-isopropylmaleate.</text>
</comment>
<dbReference type="Proteomes" id="UP000309340">
    <property type="component" value="Unassembled WGS sequence"/>
</dbReference>
<evidence type="ECO:0000256" key="3">
    <source>
        <dbReference type="ARBA" id="ARBA00004729"/>
    </source>
</evidence>
<dbReference type="PANTHER" id="PTHR43345:SF5">
    <property type="entry name" value="3-ISOPROPYLMALATE DEHYDRATASE SMALL SUBUNIT"/>
    <property type="match status" value="1"/>
</dbReference>
<dbReference type="NCBIfam" id="NF002458">
    <property type="entry name" value="PRK01641.1"/>
    <property type="match status" value="1"/>
</dbReference>
<dbReference type="GO" id="GO:0009098">
    <property type="term" value="P:L-leucine biosynthetic process"/>
    <property type="evidence" value="ECO:0007669"/>
    <property type="project" value="UniProtKB-UniPathway"/>
</dbReference>
<dbReference type="NCBIfam" id="TIGR00171">
    <property type="entry name" value="leuD"/>
    <property type="match status" value="1"/>
</dbReference>
<evidence type="ECO:0000256" key="9">
    <source>
        <dbReference type="ARBA" id="ARBA00022430"/>
    </source>
</evidence>
<evidence type="ECO:0000256" key="5">
    <source>
        <dbReference type="ARBA" id="ARBA00009845"/>
    </source>
</evidence>
<dbReference type="CDD" id="cd01577">
    <property type="entry name" value="IPMI_Swivel"/>
    <property type="match status" value="1"/>
</dbReference>
<evidence type="ECO:0000256" key="6">
    <source>
        <dbReference type="ARBA" id="ARBA00011271"/>
    </source>
</evidence>
<evidence type="ECO:0000256" key="10">
    <source>
        <dbReference type="ARBA" id="ARBA00022605"/>
    </source>
</evidence>
<evidence type="ECO:0000313" key="17">
    <source>
        <dbReference type="EMBL" id="TKA70194.1"/>
    </source>
</evidence>
<dbReference type="InterPro" id="IPR000573">
    <property type="entry name" value="AconitaseA/IPMdHydase_ssu_swvl"/>
</dbReference>
<dbReference type="SUPFAM" id="SSF52016">
    <property type="entry name" value="LeuD/IlvD-like"/>
    <property type="match status" value="1"/>
</dbReference>
<keyword evidence="18" id="KW-1185">Reference proteome</keyword>
<dbReference type="Gene3D" id="3.20.19.10">
    <property type="entry name" value="Aconitase, domain 4"/>
    <property type="match status" value="1"/>
</dbReference>
<feature type="region of interest" description="Disordered" evidence="15">
    <location>
        <begin position="18"/>
        <end position="46"/>
    </location>
</feature>
<keyword evidence="10" id="KW-0028">Amino-acid biosynthesis</keyword>
<comment type="catalytic activity">
    <reaction evidence="1">
        <text>(2R,3S)-3-isopropylmalate = (2S)-2-isopropylmalate</text>
        <dbReference type="Rhea" id="RHEA:32287"/>
        <dbReference type="ChEBI" id="CHEBI:1178"/>
        <dbReference type="ChEBI" id="CHEBI:35121"/>
        <dbReference type="EC" id="4.2.1.33"/>
    </reaction>
</comment>
<sequence>MAAAAALKGKLADVRKLSDYEQALPNSKNPPQHIETPHVEDPESDADLDNILDLNENSQGNSVKTSAPSSSAGMPKFTQLKGIAAPLEQSNIDTDAIIPKQFLKTIKRAGLSKGLFHAWRWNPDGSVKEDFILNKEPYTKAKILVVTGPNFGCGSSREHAPWALLDFGITCILAPSFGDIFFNNTLKNGMLPQVIEDTAALRKITEEASAGREIEVDLEAQNVKDAKGHVLAEFKTDDFRRNCLINGLDDIGLTMQKEEMITKFEGRRTEETPWLDGSGFLSRHRKGAVKVDAAPVPKTNQGEEVQEPLECTMRSFAFAGALLAGLSHALPQDGGCVTVTDEVIVPTSTATYTTTDVTTIHATTAEDQGTFTLVTRESSTETLLTVTSTVPACTAGYGLEYASDVPGSGAAYSTTTSDASSCCQLCADTASCAASTWDIRTGVCKLEFPVDFSTGALNCGEGALVYYDAGPDHPMAPGTGLFVAQLCGNVEYGSAQPDDGT</sequence>
<dbReference type="InterPro" id="IPR015928">
    <property type="entry name" value="Aconitase/3IPM_dehydase_swvl"/>
</dbReference>
<dbReference type="InterPro" id="IPR033940">
    <property type="entry name" value="IPMI_Swivel"/>
</dbReference>
<name>A0A4U0X1R3_9PEZI</name>
<evidence type="ECO:0000256" key="11">
    <source>
        <dbReference type="ARBA" id="ARBA00023239"/>
    </source>
</evidence>
<comment type="pathway">
    <text evidence="3">Amino-acid biosynthesis; L-leucine biosynthesis; L-leucine from 3-methyl-2-oxobutanoate: step 2/4.</text>
</comment>
<comment type="subunit">
    <text evidence="6">Heterodimer of LeuC and LeuD.</text>
</comment>
<dbReference type="HAMAP" id="MF_01031">
    <property type="entry name" value="LeuD_type1"/>
    <property type="match status" value="1"/>
</dbReference>
<keyword evidence="12" id="KW-0100">Branched-chain amino acid biosynthesis</keyword>
<comment type="similarity">
    <text evidence="4">Belongs to the aconitase/IPM isomerase family.</text>
</comment>
<evidence type="ECO:0000256" key="2">
    <source>
        <dbReference type="ARBA" id="ARBA00002695"/>
    </source>
</evidence>
<comment type="similarity">
    <text evidence="5">Belongs to the LeuD family. LeuD type 1 subfamily.</text>
</comment>
<dbReference type="UniPathway" id="UPA00048">
    <property type="reaction ID" value="UER00071"/>
</dbReference>
<organism evidence="17 18">
    <name type="scientific">Friedmanniomyces simplex</name>
    <dbReference type="NCBI Taxonomy" id="329884"/>
    <lineage>
        <taxon>Eukaryota</taxon>
        <taxon>Fungi</taxon>
        <taxon>Dikarya</taxon>
        <taxon>Ascomycota</taxon>
        <taxon>Pezizomycotina</taxon>
        <taxon>Dothideomycetes</taxon>
        <taxon>Dothideomycetidae</taxon>
        <taxon>Mycosphaerellales</taxon>
        <taxon>Teratosphaeriaceae</taxon>
        <taxon>Friedmanniomyces</taxon>
    </lineage>
</organism>
<proteinExistence type="inferred from homology"/>
<evidence type="ECO:0000256" key="14">
    <source>
        <dbReference type="ARBA" id="ARBA00033368"/>
    </source>
</evidence>
<dbReference type="GO" id="GO:0003861">
    <property type="term" value="F:3-isopropylmalate dehydratase activity"/>
    <property type="evidence" value="ECO:0007669"/>
    <property type="project" value="UniProtKB-EC"/>
</dbReference>
<dbReference type="InterPro" id="IPR004431">
    <property type="entry name" value="3-IsopropMal_deHydase_ssu"/>
</dbReference>
<evidence type="ECO:0000256" key="15">
    <source>
        <dbReference type="SAM" id="MobiDB-lite"/>
    </source>
</evidence>
<keyword evidence="9" id="KW-0432">Leucine biosynthesis</keyword>
<evidence type="ECO:0000259" key="16">
    <source>
        <dbReference type="Pfam" id="PF00694"/>
    </source>
</evidence>
<dbReference type="InterPro" id="IPR050075">
    <property type="entry name" value="LeuD"/>
</dbReference>
<evidence type="ECO:0000256" key="12">
    <source>
        <dbReference type="ARBA" id="ARBA00023304"/>
    </source>
</evidence>
<dbReference type="Pfam" id="PF00694">
    <property type="entry name" value="Aconitase_C"/>
    <property type="match status" value="1"/>
</dbReference>
<evidence type="ECO:0000313" key="18">
    <source>
        <dbReference type="Proteomes" id="UP000309340"/>
    </source>
</evidence>
<protein>
    <recommendedName>
        <fullName evidence="8">3-isopropylmalate dehydratase</fullName>
        <ecNumber evidence="7">4.2.1.33</ecNumber>
    </recommendedName>
    <alternativeName>
        <fullName evidence="13">Alpha-IPM isomerase</fullName>
    </alternativeName>
    <alternativeName>
        <fullName evidence="14">Isopropylmalate isomerase</fullName>
    </alternativeName>
</protein>
<dbReference type="GO" id="GO:0009316">
    <property type="term" value="C:3-isopropylmalate dehydratase complex"/>
    <property type="evidence" value="ECO:0007669"/>
    <property type="project" value="InterPro"/>
</dbReference>